<evidence type="ECO:0000256" key="5">
    <source>
        <dbReference type="ARBA" id="ARBA00022692"/>
    </source>
</evidence>
<evidence type="ECO:0000256" key="11">
    <source>
        <dbReference type="SAM" id="MobiDB-lite"/>
    </source>
</evidence>
<keyword evidence="10" id="KW-0998">Cell outer membrane</keyword>
<dbReference type="AlphaFoldDB" id="A0A934VNZ6"/>
<keyword evidence="4" id="KW-0410">Iron transport</keyword>
<dbReference type="PANTHER" id="PTHR32552">
    <property type="entry name" value="FERRICHROME IRON RECEPTOR-RELATED"/>
    <property type="match status" value="1"/>
</dbReference>
<dbReference type="GO" id="GO:0015344">
    <property type="term" value="F:siderophore uptake transmembrane transporter activity"/>
    <property type="evidence" value="ECO:0007669"/>
    <property type="project" value="TreeGrafter"/>
</dbReference>
<dbReference type="EMBL" id="JAENIL010000001">
    <property type="protein sequence ID" value="MBK1875285.1"/>
    <property type="molecule type" value="Genomic_DNA"/>
</dbReference>
<proteinExistence type="predicted"/>
<dbReference type="InterPro" id="IPR039426">
    <property type="entry name" value="TonB-dep_rcpt-like"/>
</dbReference>
<keyword evidence="2" id="KW-0813">Transport</keyword>
<name>A0A934VNZ6_9BACT</name>
<dbReference type="Gene3D" id="2.40.170.20">
    <property type="entry name" value="TonB-dependent receptor, beta-barrel domain"/>
    <property type="match status" value="1"/>
</dbReference>
<comment type="caution">
    <text evidence="13">The sequence shown here is derived from an EMBL/GenBank/DDBJ whole genome shotgun (WGS) entry which is preliminary data.</text>
</comment>
<keyword evidence="5" id="KW-0812">Transmembrane</keyword>
<dbReference type="PANTHER" id="PTHR32552:SF68">
    <property type="entry name" value="FERRICHROME OUTER MEMBRANE TRANSPORTER_PHAGE RECEPTOR"/>
    <property type="match status" value="1"/>
</dbReference>
<sequence length="1137" mass="128602">MAALALLMAPLSYGQESDDEDEIFELSPFTVTSDDNEGYRATSTLAGTRLKTELKDVGSAISVITAEFMEDTGTTTVEDLLVHTVSTEIGGAVGNFAGTGIASDNEDGNSNARSSPQSNNRVRGLSTAAATRDYFLTPMGFDSYNTERVTISRGPNSILFGIGEPGGIIENKIKRAQLNSDDGRAQFRIGNRGSYRTTLDYNKVILEDRLSIRFMGMMEEINFKQKPTFEKDERFTIAATWKVLKNEESEFFEPTMIYANYEDVKVRGTPPNVMPPSDLYSTWWQPPGSPAADAMVGVDRGPDYAADYADRWVFDDFYKTDTTPGNKYASQPNIWNSYVVVYGDADTGLPGVGLMRDVEVIDGNLGGYDYDYPDGTRKTPTMPLRSSSNNPWRDYPGFKKLTIQNREVFDWMNYHIPGESQYANHDYDVYNVVLEQNMMNNNLGVKLTFDSQRKDTERHFPLGRAGYHSILIDTAMYKANGEPNPNLGRPMIAGMWDPEKFDFDERDTMQLTAYYNLDFTEQDGWTKHLGKYAFMGLLNDYERHTENGSWRLSWDDSHDPEQRFVQNQNKPGSWGGSMFFMTYVGDPQFDAETPDDLRLYQGYLNMQKPKVGDEYTNYYYDKVTKTLNYSTIRVQEFLQWPGGKHEELESKAYTVQGKFLDGHVSAIYGWREDDSTTYDIKNNDFRDPVTFAYTDDAYTYGWRKADGTTGMLSEADPVLEDTGDTTTTQFAAHMPDAWLDWTGEVVSSLSAHYVESENYNPANLRRDINDDVIPHKSGQTEEYGFTLGLFNDKALARFTWYETSIDNITNSNMQGDLWKLRWPIALAQRWTNAKNQSFQESGLQFEDYAWYGPNGAGPDKEGAVYIPERLGSFNSFDEVINAFQQSWPLNEEWNTRMEGEEGNQEFRWDTPQGMSTISSAISEGFEMELTYNIQKNWRMSFNVSKAESVFGNGLALEGPFVAEVTQNLKDLGLWGIADTPGEGGTVEGRWTNNAVQAYYSALSKENTVAQELRKWRWNAATNYTFNDGKFKGFGIGGALRWQDDVATGYPLIRNEVDVLVPDLDNAYFGGDSFNGDLWLSYKTKVSGDRLPLKLQLNFQNLIGDDDPIPVVTNPDGVLAIVRAPVEKRVFLTTTIDF</sequence>
<feature type="compositionally biased region" description="Polar residues" evidence="11">
    <location>
        <begin position="108"/>
        <end position="121"/>
    </location>
</feature>
<keyword evidence="6" id="KW-0732">Signal</keyword>
<feature type="domain" description="TonB-dependent receptor plug" evidence="12">
    <location>
        <begin position="54"/>
        <end position="168"/>
    </location>
</feature>
<keyword evidence="7" id="KW-0408">Iron</keyword>
<evidence type="ECO:0000256" key="7">
    <source>
        <dbReference type="ARBA" id="ARBA00023004"/>
    </source>
</evidence>
<dbReference type="SUPFAM" id="SSF56935">
    <property type="entry name" value="Porins"/>
    <property type="match status" value="2"/>
</dbReference>
<gene>
    <name evidence="13" type="ORF">JIN87_00325</name>
</gene>
<dbReference type="InterPro" id="IPR036942">
    <property type="entry name" value="Beta-barrel_TonB_sf"/>
</dbReference>
<keyword evidence="9" id="KW-0472">Membrane</keyword>
<dbReference type="Gene3D" id="2.170.130.10">
    <property type="entry name" value="TonB-dependent receptor, plug domain"/>
    <property type="match status" value="1"/>
</dbReference>
<organism evidence="13 14">
    <name type="scientific">Pelagicoccus mobilis</name>
    <dbReference type="NCBI Taxonomy" id="415221"/>
    <lineage>
        <taxon>Bacteria</taxon>
        <taxon>Pseudomonadati</taxon>
        <taxon>Verrucomicrobiota</taxon>
        <taxon>Opitutia</taxon>
        <taxon>Puniceicoccales</taxon>
        <taxon>Pelagicoccaceae</taxon>
        <taxon>Pelagicoccus</taxon>
    </lineage>
</organism>
<keyword evidence="14" id="KW-1185">Reference proteome</keyword>
<evidence type="ECO:0000256" key="3">
    <source>
        <dbReference type="ARBA" id="ARBA00022452"/>
    </source>
</evidence>
<evidence type="ECO:0000256" key="8">
    <source>
        <dbReference type="ARBA" id="ARBA00023065"/>
    </source>
</evidence>
<reference evidence="13" key="1">
    <citation type="submission" date="2021-01" db="EMBL/GenBank/DDBJ databases">
        <title>Modified the classification status of verrucomicrobia.</title>
        <authorList>
            <person name="Feng X."/>
        </authorList>
    </citation>
    <scope>NUCLEOTIDE SEQUENCE</scope>
    <source>
        <strain evidence="13">KCTC 13126</strain>
    </source>
</reference>
<keyword evidence="3" id="KW-1134">Transmembrane beta strand</keyword>
<dbReference type="InterPro" id="IPR012910">
    <property type="entry name" value="Plug_dom"/>
</dbReference>
<keyword evidence="8" id="KW-0406">Ion transport</keyword>
<evidence type="ECO:0000256" key="2">
    <source>
        <dbReference type="ARBA" id="ARBA00022448"/>
    </source>
</evidence>
<dbReference type="InterPro" id="IPR037066">
    <property type="entry name" value="Plug_dom_sf"/>
</dbReference>
<dbReference type="Pfam" id="PF07715">
    <property type="entry name" value="Plug"/>
    <property type="match status" value="1"/>
</dbReference>
<accession>A0A934VNZ6</accession>
<evidence type="ECO:0000256" key="4">
    <source>
        <dbReference type="ARBA" id="ARBA00022496"/>
    </source>
</evidence>
<evidence type="ECO:0000259" key="12">
    <source>
        <dbReference type="Pfam" id="PF07715"/>
    </source>
</evidence>
<evidence type="ECO:0000313" key="14">
    <source>
        <dbReference type="Proteomes" id="UP000617628"/>
    </source>
</evidence>
<comment type="subcellular location">
    <subcellularLocation>
        <location evidence="1">Cell outer membrane</location>
        <topology evidence="1">Multi-pass membrane protein</topology>
    </subcellularLocation>
</comment>
<evidence type="ECO:0000256" key="10">
    <source>
        <dbReference type="ARBA" id="ARBA00023237"/>
    </source>
</evidence>
<protein>
    <recommendedName>
        <fullName evidence="12">TonB-dependent receptor plug domain-containing protein</fullName>
    </recommendedName>
</protein>
<evidence type="ECO:0000256" key="1">
    <source>
        <dbReference type="ARBA" id="ARBA00004571"/>
    </source>
</evidence>
<dbReference type="GO" id="GO:0009279">
    <property type="term" value="C:cell outer membrane"/>
    <property type="evidence" value="ECO:0007669"/>
    <property type="project" value="UniProtKB-SubCell"/>
</dbReference>
<evidence type="ECO:0000256" key="6">
    <source>
        <dbReference type="ARBA" id="ARBA00022729"/>
    </source>
</evidence>
<feature type="region of interest" description="Disordered" evidence="11">
    <location>
        <begin position="100"/>
        <end position="124"/>
    </location>
</feature>
<dbReference type="Proteomes" id="UP000617628">
    <property type="component" value="Unassembled WGS sequence"/>
</dbReference>
<dbReference type="RefSeq" id="WP_200353501.1">
    <property type="nucleotide sequence ID" value="NZ_JAENIL010000001.1"/>
</dbReference>
<evidence type="ECO:0000256" key="9">
    <source>
        <dbReference type="ARBA" id="ARBA00023136"/>
    </source>
</evidence>
<evidence type="ECO:0000313" key="13">
    <source>
        <dbReference type="EMBL" id="MBK1875285.1"/>
    </source>
</evidence>